<dbReference type="Pfam" id="PF02230">
    <property type="entry name" value="Abhydrolase_2"/>
    <property type="match status" value="1"/>
</dbReference>
<evidence type="ECO:0000313" key="6">
    <source>
        <dbReference type="Proteomes" id="UP000479241"/>
    </source>
</evidence>
<keyword evidence="2" id="KW-0378">Hydrolase</keyword>
<dbReference type="EMBL" id="JAAGWG010000033">
    <property type="protein sequence ID" value="NEK87481.1"/>
    <property type="molecule type" value="Genomic_DNA"/>
</dbReference>
<dbReference type="GO" id="GO:0016787">
    <property type="term" value="F:hydrolase activity"/>
    <property type="evidence" value="ECO:0007669"/>
    <property type="project" value="UniProtKB-KW"/>
</dbReference>
<dbReference type="PANTHER" id="PTHR43037:SF5">
    <property type="entry name" value="FERULOYL ESTERASE"/>
    <property type="match status" value="1"/>
</dbReference>
<name>A0A6L9W7M8_9ACTN</name>
<feature type="domain" description="Phospholipase/carboxylesterase/thioesterase" evidence="4">
    <location>
        <begin position="232"/>
        <end position="326"/>
    </location>
</feature>
<proteinExistence type="predicted"/>
<accession>A0A6L9W7M8</accession>
<reference evidence="5 6" key="1">
    <citation type="submission" date="2019-12" db="EMBL/GenBank/DDBJ databases">
        <title>the WGS of Blastococcus saxobsidens 67B17.</title>
        <authorList>
            <person name="Jiang Z."/>
        </authorList>
    </citation>
    <scope>NUCLEOTIDE SEQUENCE [LARGE SCALE GENOMIC DNA]</scope>
    <source>
        <strain evidence="5 6">67B17</strain>
    </source>
</reference>
<evidence type="ECO:0000256" key="1">
    <source>
        <dbReference type="ARBA" id="ARBA00022729"/>
    </source>
</evidence>
<comment type="caution">
    <text evidence="5">The sequence shown here is derived from an EMBL/GenBank/DDBJ whole genome shotgun (WGS) entry which is preliminary data.</text>
</comment>
<evidence type="ECO:0000256" key="3">
    <source>
        <dbReference type="SAM" id="MobiDB-lite"/>
    </source>
</evidence>
<dbReference type="InterPro" id="IPR029058">
    <property type="entry name" value="AB_hydrolase_fold"/>
</dbReference>
<dbReference type="AlphaFoldDB" id="A0A6L9W7M8"/>
<dbReference type="SUPFAM" id="SSF53474">
    <property type="entry name" value="alpha/beta-Hydrolases"/>
    <property type="match status" value="1"/>
</dbReference>
<evidence type="ECO:0000313" key="5">
    <source>
        <dbReference type="EMBL" id="NEK87481.1"/>
    </source>
</evidence>
<feature type="compositionally biased region" description="Low complexity" evidence="3">
    <location>
        <begin position="41"/>
        <end position="59"/>
    </location>
</feature>
<dbReference type="Gene3D" id="3.40.50.1820">
    <property type="entry name" value="alpha/beta hydrolase"/>
    <property type="match status" value="1"/>
</dbReference>
<organism evidence="5 6">
    <name type="scientific">Blastococcus saxobsidens</name>
    <dbReference type="NCBI Taxonomy" id="138336"/>
    <lineage>
        <taxon>Bacteria</taxon>
        <taxon>Bacillati</taxon>
        <taxon>Actinomycetota</taxon>
        <taxon>Actinomycetes</taxon>
        <taxon>Geodermatophilales</taxon>
        <taxon>Geodermatophilaceae</taxon>
        <taxon>Blastococcus</taxon>
    </lineage>
</organism>
<feature type="compositionally biased region" description="Low complexity" evidence="3">
    <location>
        <begin position="131"/>
        <end position="148"/>
    </location>
</feature>
<dbReference type="Proteomes" id="UP000479241">
    <property type="component" value="Unassembled WGS sequence"/>
</dbReference>
<keyword evidence="1" id="KW-0732">Signal</keyword>
<evidence type="ECO:0000259" key="4">
    <source>
        <dbReference type="Pfam" id="PF02230"/>
    </source>
</evidence>
<feature type="region of interest" description="Disordered" evidence="3">
    <location>
        <begin position="1"/>
        <end position="85"/>
    </location>
</feature>
<evidence type="ECO:0000256" key="2">
    <source>
        <dbReference type="ARBA" id="ARBA00022801"/>
    </source>
</evidence>
<protein>
    <submittedName>
        <fullName evidence="5">Phospholipase</fullName>
    </submittedName>
</protein>
<dbReference type="InterPro" id="IPR003140">
    <property type="entry name" value="PLipase/COase/thioEstase"/>
</dbReference>
<feature type="region of interest" description="Disordered" evidence="3">
    <location>
        <begin position="114"/>
        <end position="149"/>
    </location>
</feature>
<dbReference type="PANTHER" id="PTHR43037">
    <property type="entry name" value="UNNAMED PRODUCT-RELATED"/>
    <property type="match status" value="1"/>
</dbReference>
<dbReference type="InterPro" id="IPR050955">
    <property type="entry name" value="Plant_Biomass_Hydrol_Est"/>
</dbReference>
<sequence>MTRSGVSSRIGVGAASSTRRKSGSRSWGITPLLLLSRRRPGAQSSSPAARRAARTARFPGPAPGHGRPTPSAATGPVPASPDVQEGTVPTRRALLAGGAGPAVAVLLAGCTVRSPGRSGDGRGAEPARLSARPGAPAVATAPAPGTRALDLGAEPDPLLHVPPAGAAGRPLPLVVSLHGAGGSPQAGLELLRGPADELGVVVLAPGSRGPTWDAVGGTYGPDVARLDRALRQVFTELPVDPGRIGIAGFSDGASYALGLGLANGRLFSRVMAFSPGYVPPAPRSGTPEVFLTHGEDDTVLPVDRTSRRIVPALRDEGYDVTYREFAGPHTLPPELARAAVEWFARP</sequence>
<gene>
    <name evidence="5" type="ORF">GCU60_17205</name>
</gene>